<name>A0ABU8BKK3_9BRAD</name>
<evidence type="ECO:0000256" key="2">
    <source>
        <dbReference type="SAM" id="SignalP"/>
    </source>
</evidence>
<protein>
    <submittedName>
        <fullName evidence="3">Iron(III) transport system substrate-binding protein</fullName>
    </submittedName>
</protein>
<dbReference type="EMBL" id="JAZHRV010000001">
    <property type="protein sequence ID" value="MEH2559091.1"/>
    <property type="molecule type" value="Genomic_DNA"/>
</dbReference>
<evidence type="ECO:0000256" key="1">
    <source>
        <dbReference type="ARBA" id="ARBA00022729"/>
    </source>
</evidence>
<dbReference type="Gene3D" id="3.40.190.10">
    <property type="entry name" value="Periplasmic binding protein-like II"/>
    <property type="match status" value="2"/>
</dbReference>
<feature type="signal peptide" evidence="2">
    <location>
        <begin position="1"/>
        <end position="27"/>
    </location>
</feature>
<sequence>MFRVALHFTTTVIACFVAASVAWSLEADDAALVAAAKGEGKLTLYTSFLGAPFHMSAIKSFEKKYGIAVELLDVRASELRERLRTEQAAGRFIGDVVQTGAATMVRSLRDGELQPHGGIPNARRLSPRQPATDVIVPSYILAYGILVNTMQVKPADEPQSWKDLLDQRWKGKIQSDDMRALGGGQVMFSVLEDAFGRDYHEKLAAQQPIFSRDVGNDERRVARGEYPLRVPQLFSNMAMLKGLPVKFVLPQEGVPYIRFDMALLRNAPHRNAARLFINHYLSDEVQLIYANAGLIPVVDKLDGPVKEEMKTMTNAKLLGTTDVDTQDAMMALAKDIYK</sequence>
<dbReference type="Pfam" id="PF13343">
    <property type="entry name" value="SBP_bac_6"/>
    <property type="match status" value="1"/>
</dbReference>
<feature type="chain" id="PRO_5045098154" evidence="2">
    <location>
        <begin position="28"/>
        <end position="338"/>
    </location>
</feature>
<reference evidence="3 4" key="1">
    <citation type="submission" date="2024-02" db="EMBL/GenBank/DDBJ databases">
        <title>Adaptive strategies in a cosmopolitan and abundant soil bacterium.</title>
        <authorList>
            <person name="Carini P."/>
        </authorList>
    </citation>
    <scope>NUCLEOTIDE SEQUENCE [LARGE SCALE GENOMIC DNA]</scope>
    <source>
        <strain evidence="3 4">AZCC 1608</strain>
    </source>
</reference>
<gene>
    <name evidence="3" type="ORF">V1286_006620</name>
</gene>
<keyword evidence="1 2" id="KW-0732">Signal</keyword>
<dbReference type="PANTHER" id="PTHR30006">
    <property type="entry name" value="THIAMINE-BINDING PERIPLASMIC PROTEIN-RELATED"/>
    <property type="match status" value="1"/>
</dbReference>
<evidence type="ECO:0000313" key="4">
    <source>
        <dbReference type="Proteomes" id="UP001364224"/>
    </source>
</evidence>
<dbReference type="SUPFAM" id="SSF53850">
    <property type="entry name" value="Periplasmic binding protein-like II"/>
    <property type="match status" value="1"/>
</dbReference>
<accession>A0ABU8BKK3</accession>
<dbReference type="Proteomes" id="UP001364224">
    <property type="component" value="Unassembled WGS sequence"/>
</dbReference>
<dbReference type="PROSITE" id="PS51257">
    <property type="entry name" value="PROKAR_LIPOPROTEIN"/>
    <property type="match status" value="1"/>
</dbReference>
<evidence type="ECO:0000313" key="3">
    <source>
        <dbReference type="EMBL" id="MEH2559091.1"/>
    </source>
</evidence>
<dbReference type="RefSeq" id="WP_334486811.1">
    <property type="nucleotide sequence ID" value="NZ_JAZHRV010000001.1"/>
</dbReference>
<keyword evidence="4" id="KW-1185">Reference proteome</keyword>
<proteinExistence type="predicted"/>
<dbReference type="PANTHER" id="PTHR30006:SF2">
    <property type="entry name" value="ABC TRANSPORTER SUBSTRATE-BINDING PROTEIN"/>
    <property type="match status" value="1"/>
</dbReference>
<organism evidence="3 4">
    <name type="scientific">Bradyrhizobium algeriense</name>
    <dbReference type="NCBI Taxonomy" id="634784"/>
    <lineage>
        <taxon>Bacteria</taxon>
        <taxon>Pseudomonadati</taxon>
        <taxon>Pseudomonadota</taxon>
        <taxon>Alphaproteobacteria</taxon>
        <taxon>Hyphomicrobiales</taxon>
        <taxon>Nitrobacteraceae</taxon>
        <taxon>Bradyrhizobium</taxon>
    </lineage>
</organism>
<comment type="caution">
    <text evidence="3">The sequence shown here is derived from an EMBL/GenBank/DDBJ whole genome shotgun (WGS) entry which is preliminary data.</text>
</comment>